<organism evidence="1 2">
    <name type="scientific">Shewanella psychropiezotolerans</name>
    <dbReference type="NCBI Taxonomy" id="2593655"/>
    <lineage>
        <taxon>Bacteria</taxon>
        <taxon>Pseudomonadati</taxon>
        <taxon>Pseudomonadota</taxon>
        <taxon>Gammaproteobacteria</taxon>
        <taxon>Alteromonadales</taxon>
        <taxon>Shewanellaceae</taxon>
        <taxon>Shewanella</taxon>
    </lineage>
</organism>
<dbReference type="EMBL" id="CP041614">
    <property type="protein sequence ID" value="QDO84716.1"/>
    <property type="molecule type" value="Genomic_DNA"/>
</dbReference>
<evidence type="ECO:0000313" key="2">
    <source>
        <dbReference type="Proteomes" id="UP000315947"/>
    </source>
</evidence>
<dbReference type="RefSeq" id="WP_144047067.1">
    <property type="nucleotide sequence ID" value="NZ_CP041614.1"/>
</dbReference>
<gene>
    <name evidence="1" type="ORF">FM037_17720</name>
</gene>
<evidence type="ECO:0000313" key="1">
    <source>
        <dbReference type="EMBL" id="QDO84716.1"/>
    </source>
</evidence>
<name>A0ABX5X032_9GAMM</name>
<reference evidence="1 2" key="1">
    <citation type="submission" date="2019-07" db="EMBL/GenBank/DDBJ databases">
        <title>Shewanella sp. YLB-06 whole genomic sequence.</title>
        <authorList>
            <person name="Yu L."/>
        </authorList>
    </citation>
    <scope>NUCLEOTIDE SEQUENCE [LARGE SCALE GENOMIC DNA]</scope>
    <source>
        <strain evidence="1 2">YLB-06</strain>
    </source>
</reference>
<accession>A0ABX5X032</accession>
<dbReference type="Proteomes" id="UP000315947">
    <property type="component" value="Chromosome"/>
</dbReference>
<sequence length="134" mass="15470">MDTWKQLIFEANQAFQAGDWQDAEHQYLVAVSRINHLYAEYTNNEQVMMAWLASYHNLSELYGRQGKADAQLSNIMIPYHQLRNRLITQADNKPIYAAILHGLKLSCKELYLFQKSQLQGSKCIDMNALAPVIH</sequence>
<protein>
    <recommendedName>
        <fullName evidence="3">Tetratricopeptide repeat protein</fullName>
    </recommendedName>
</protein>
<proteinExistence type="predicted"/>
<keyword evidence="2" id="KW-1185">Reference proteome</keyword>
<evidence type="ECO:0008006" key="3">
    <source>
        <dbReference type="Google" id="ProtNLM"/>
    </source>
</evidence>